<dbReference type="OrthoDB" id="9802377at2"/>
<dbReference type="InterPro" id="IPR001295">
    <property type="entry name" value="Dihydroorotate_DH_CS"/>
</dbReference>
<keyword evidence="1" id="KW-0285">Flavoprotein</keyword>
<dbReference type="GO" id="GO:0016627">
    <property type="term" value="F:oxidoreductase activity, acting on the CH-CH group of donors"/>
    <property type="evidence" value="ECO:0007669"/>
    <property type="project" value="InterPro"/>
</dbReference>
<dbReference type="GO" id="GO:0044205">
    <property type="term" value="P:'de novo' UMP biosynthetic process"/>
    <property type="evidence" value="ECO:0007669"/>
    <property type="project" value="UniProtKB-UniPathway"/>
</dbReference>
<keyword evidence="2" id="KW-0288">FMN</keyword>
<organism evidence="3 4">
    <name type="scientific">Trinickia caryophylli</name>
    <name type="common">Paraburkholderia caryophylli</name>
    <dbReference type="NCBI Taxonomy" id="28094"/>
    <lineage>
        <taxon>Bacteria</taxon>
        <taxon>Pseudomonadati</taxon>
        <taxon>Pseudomonadota</taxon>
        <taxon>Betaproteobacteria</taxon>
        <taxon>Burkholderiales</taxon>
        <taxon>Burkholderiaceae</taxon>
        <taxon>Trinickia</taxon>
    </lineage>
</organism>
<evidence type="ECO:0000313" key="4">
    <source>
        <dbReference type="Proteomes" id="UP000192911"/>
    </source>
</evidence>
<accession>A0A1X7FIW0</accession>
<proteinExistence type="predicted"/>
<dbReference type="GO" id="GO:0006207">
    <property type="term" value="P:'de novo' pyrimidine nucleobase biosynthetic process"/>
    <property type="evidence" value="ECO:0007669"/>
    <property type="project" value="InterPro"/>
</dbReference>
<reference evidence="4" key="1">
    <citation type="submission" date="2017-04" db="EMBL/GenBank/DDBJ databases">
        <authorList>
            <person name="Varghese N."/>
            <person name="Submissions S."/>
        </authorList>
    </citation>
    <scope>NUCLEOTIDE SEQUENCE [LARGE SCALE GENOMIC DNA]</scope>
    <source>
        <strain evidence="4">Ballard 720</strain>
    </source>
</reference>
<evidence type="ECO:0000313" key="3">
    <source>
        <dbReference type="EMBL" id="SMF52782.1"/>
    </source>
</evidence>
<dbReference type="EMBL" id="FXAH01000009">
    <property type="protein sequence ID" value="SMF52782.1"/>
    <property type="molecule type" value="Genomic_DNA"/>
</dbReference>
<dbReference type="RefSeq" id="WP_085228628.1">
    <property type="nucleotide sequence ID" value="NZ_BSQD01000009.1"/>
</dbReference>
<dbReference type="STRING" id="28094.SAMN06295900_10975"/>
<dbReference type="UniPathway" id="UPA00070"/>
<evidence type="ECO:0000256" key="1">
    <source>
        <dbReference type="ARBA" id="ARBA00022630"/>
    </source>
</evidence>
<dbReference type="Proteomes" id="UP000192911">
    <property type="component" value="Unassembled WGS sequence"/>
</dbReference>
<sequence length="250" mass="26029">MNNCEWLARIGLAGGIDKDGSRAAELLATGFHSVEFGTVACHGERGGHPDVLALAARLLALAPSERGSARIGIGIGMRAEAGPGILPADWVRGLHEGWAAADYLSFNLSARRYRDLLDARYAPLLLRAFATVVAARDERARADGRRVAAALKIPLGNDDSFPLTTAEAAADAGFDAVIAVLPEGAGRIERLRLLTRRLRGKAAVVAVGGIRTAGDVVAVHKAGAQGAQVHTAYSELGARCFSTLCDASAG</sequence>
<dbReference type="Gene3D" id="3.20.20.70">
    <property type="entry name" value="Aldolase class I"/>
    <property type="match status" value="2"/>
</dbReference>
<dbReference type="AlphaFoldDB" id="A0A1X7FIW0"/>
<dbReference type="PROSITE" id="PS00912">
    <property type="entry name" value="DHODEHASE_2"/>
    <property type="match status" value="1"/>
</dbReference>
<evidence type="ECO:0000256" key="2">
    <source>
        <dbReference type="ARBA" id="ARBA00022643"/>
    </source>
</evidence>
<dbReference type="GeneID" id="95549871"/>
<protein>
    <submittedName>
        <fullName evidence="3">Dihydroorotate dehydrogenase</fullName>
    </submittedName>
</protein>
<keyword evidence="4" id="KW-1185">Reference proteome</keyword>
<dbReference type="InterPro" id="IPR013785">
    <property type="entry name" value="Aldolase_TIM"/>
</dbReference>
<name>A0A1X7FIW0_TRICW</name>
<gene>
    <name evidence="3" type="ORF">SAMN06295900_10975</name>
</gene>
<dbReference type="SUPFAM" id="SSF51395">
    <property type="entry name" value="FMN-linked oxidoreductases"/>
    <property type="match status" value="1"/>
</dbReference>